<comment type="caution">
    <text evidence="4">The sequence shown here is derived from an EMBL/GenBank/DDBJ whole genome shotgun (WGS) entry which is preliminary data.</text>
</comment>
<protein>
    <submittedName>
        <fullName evidence="4">Uncharacterized protein</fullName>
    </submittedName>
</protein>
<dbReference type="Proteomes" id="UP000769528">
    <property type="component" value="Unassembled WGS sequence"/>
</dbReference>
<dbReference type="Pfam" id="PF07061">
    <property type="entry name" value="Swi5"/>
    <property type="match status" value="1"/>
</dbReference>
<sequence>MYRNYNNRINKKNYTLDSIDQISKRLTLKKREIEHLKLEYNSIYNSIFDHLLTMNKESNQYNNYNIYNIDDDNFESLEKLTKLNIQNLKTFNSLKDIGWIMIQLIADSRLLTVTEILNEMGIDL</sequence>
<keyword evidence="2" id="KW-0227">DNA damage</keyword>
<evidence type="ECO:0000256" key="2">
    <source>
        <dbReference type="ARBA" id="ARBA00022763"/>
    </source>
</evidence>
<comment type="similarity">
    <text evidence="1">Belongs to the SWI5/SAE3 family.</text>
</comment>
<accession>A0A9P8PMQ4</accession>
<keyword evidence="5" id="KW-1185">Reference proteome</keyword>
<dbReference type="AlphaFoldDB" id="A0A9P8PMQ4"/>
<dbReference type="InterPro" id="IPR010760">
    <property type="entry name" value="DNA-repair_Swi5"/>
</dbReference>
<dbReference type="EMBL" id="JAEUBF010000877">
    <property type="protein sequence ID" value="KAH3674350.1"/>
    <property type="molecule type" value="Genomic_DNA"/>
</dbReference>
<evidence type="ECO:0000313" key="4">
    <source>
        <dbReference type="EMBL" id="KAH3674350.1"/>
    </source>
</evidence>
<proteinExistence type="inferred from homology"/>
<gene>
    <name evidence="4" type="ORF">WICMUC_003376</name>
</gene>
<evidence type="ECO:0000313" key="5">
    <source>
        <dbReference type="Proteomes" id="UP000769528"/>
    </source>
</evidence>
<dbReference type="GO" id="GO:0006281">
    <property type="term" value="P:DNA repair"/>
    <property type="evidence" value="ECO:0007669"/>
    <property type="project" value="UniProtKB-KW"/>
</dbReference>
<reference evidence="4" key="1">
    <citation type="journal article" date="2021" name="Open Biol.">
        <title>Shared evolutionary footprints suggest mitochondrial oxidative damage underlies multiple complex I losses in fungi.</title>
        <authorList>
            <person name="Schikora-Tamarit M.A."/>
            <person name="Marcet-Houben M."/>
            <person name="Nosek J."/>
            <person name="Gabaldon T."/>
        </authorList>
    </citation>
    <scope>NUCLEOTIDE SEQUENCE</scope>
    <source>
        <strain evidence="4">CBS6341</strain>
    </source>
</reference>
<evidence type="ECO:0000256" key="1">
    <source>
        <dbReference type="ARBA" id="ARBA00008060"/>
    </source>
</evidence>
<organism evidence="4 5">
    <name type="scientific">Wickerhamomyces mucosus</name>
    <dbReference type="NCBI Taxonomy" id="1378264"/>
    <lineage>
        <taxon>Eukaryota</taxon>
        <taxon>Fungi</taxon>
        <taxon>Dikarya</taxon>
        <taxon>Ascomycota</taxon>
        <taxon>Saccharomycotina</taxon>
        <taxon>Saccharomycetes</taxon>
        <taxon>Phaffomycetales</taxon>
        <taxon>Wickerhamomycetaceae</taxon>
        <taxon>Wickerhamomyces</taxon>
    </lineage>
</organism>
<evidence type="ECO:0000256" key="3">
    <source>
        <dbReference type="ARBA" id="ARBA00023204"/>
    </source>
</evidence>
<reference evidence="4" key="2">
    <citation type="submission" date="2021-01" db="EMBL/GenBank/DDBJ databases">
        <authorList>
            <person name="Schikora-Tamarit M.A."/>
        </authorList>
    </citation>
    <scope>NUCLEOTIDE SEQUENCE</scope>
    <source>
        <strain evidence="4">CBS6341</strain>
    </source>
</reference>
<name>A0A9P8PMQ4_9ASCO</name>
<keyword evidence="3" id="KW-0234">DNA repair</keyword>